<feature type="coiled-coil region" evidence="1">
    <location>
        <begin position="83"/>
        <end position="130"/>
    </location>
</feature>
<gene>
    <name evidence="3" type="ORF">BU16DRAFT_536349</name>
</gene>
<dbReference type="AlphaFoldDB" id="A0A6A6R309"/>
<sequence>MAAGRPYWIAYLKLLNPAQREDFADRVEVLFFKQAEKPWGSKAWLAASKKLLSMHQAAWELAKRGQKIDRSADMQNELKVMHKKKMVLSMQKLEKRIEERRARDLLAEIEEELAELLEKEKKLAEATEQKRLDWRKLTMELHQMRQDRVEKIAEWELAMDEAADSEDEEADESSEEEQSELIKKEEAEEERLETEEIDEQQAEQIDREIYEMETLLEKAADKAEVERGNRIGRFNLRD</sequence>
<protein>
    <submittedName>
        <fullName evidence="3">Uncharacterized protein</fullName>
    </submittedName>
</protein>
<feature type="compositionally biased region" description="Acidic residues" evidence="2">
    <location>
        <begin position="187"/>
        <end position="201"/>
    </location>
</feature>
<feature type="region of interest" description="Disordered" evidence="2">
    <location>
        <begin position="161"/>
        <end position="208"/>
    </location>
</feature>
<feature type="compositionally biased region" description="Acidic residues" evidence="2">
    <location>
        <begin position="161"/>
        <end position="179"/>
    </location>
</feature>
<evidence type="ECO:0000313" key="3">
    <source>
        <dbReference type="EMBL" id="KAF2498300.1"/>
    </source>
</evidence>
<accession>A0A6A6R309</accession>
<keyword evidence="4" id="KW-1185">Reference proteome</keyword>
<name>A0A6A6R309_9PEZI</name>
<proteinExistence type="predicted"/>
<reference evidence="3" key="1">
    <citation type="journal article" date="2020" name="Stud. Mycol.">
        <title>101 Dothideomycetes genomes: a test case for predicting lifestyles and emergence of pathogens.</title>
        <authorList>
            <person name="Haridas S."/>
            <person name="Albert R."/>
            <person name="Binder M."/>
            <person name="Bloem J."/>
            <person name="Labutti K."/>
            <person name="Salamov A."/>
            <person name="Andreopoulos B."/>
            <person name="Baker S."/>
            <person name="Barry K."/>
            <person name="Bills G."/>
            <person name="Bluhm B."/>
            <person name="Cannon C."/>
            <person name="Castanera R."/>
            <person name="Culley D."/>
            <person name="Daum C."/>
            <person name="Ezra D."/>
            <person name="Gonzalez J."/>
            <person name="Henrissat B."/>
            <person name="Kuo A."/>
            <person name="Liang C."/>
            <person name="Lipzen A."/>
            <person name="Lutzoni F."/>
            <person name="Magnuson J."/>
            <person name="Mondo S."/>
            <person name="Nolan M."/>
            <person name="Ohm R."/>
            <person name="Pangilinan J."/>
            <person name="Park H.-J."/>
            <person name="Ramirez L."/>
            <person name="Alfaro M."/>
            <person name="Sun H."/>
            <person name="Tritt A."/>
            <person name="Yoshinaga Y."/>
            <person name="Zwiers L.-H."/>
            <person name="Turgeon B."/>
            <person name="Goodwin S."/>
            <person name="Spatafora J."/>
            <person name="Crous P."/>
            <person name="Grigoriev I."/>
        </authorList>
    </citation>
    <scope>NUCLEOTIDE SEQUENCE</scope>
    <source>
        <strain evidence="3">CBS 269.34</strain>
    </source>
</reference>
<organism evidence="3 4">
    <name type="scientific">Lophium mytilinum</name>
    <dbReference type="NCBI Taxonomy" id="390894"/>
    <lineage>
        <taxon>Eukaryota</taxon>
        <taxon>Fungi</taxon>
        <taxon>Dikarya</taxon>
        <taxon>Ascomycota</taxon>
        <taxon>Pezizomycotina</taxon>
        <taxon>Dothideomycetes</taxon>
        <taxon>Pleosporomycetidae</taxon>
        <taxon>Mytilinidiales</taxon>
        <taxon>Mytilinidiaceae</taxon>
        <taxon>Lophium</taxon>
    </lineage>
</organism>
<evidence type="ECO:0000256" key="1">
    <source>
        <dbReference type="SAM" id="Coils"/>
    </source>
</evidence>
<evidence type="ECO:0000256" key="2">
    <source>
        <dbReference type="SAM" id="MobiDB-lite"/>
    </source>
</evidence>
<dbReference type="Proteomes" id="UP000799750">
    <property type="component" value="Unassembled WGS sequence"/>
</dbReference>
<evidence type="ECO:0000313" key="4">
    <source>
        <dbReference type="Proteomes" id="UP000799750"/>
    </source>
</evidence>
<keyword evidence="1" id="KW-0175">Coiled coil</keyword>
<dbReference type="EMBL" id="MU004185">
    <property type="protein sequence ID" value="KAF2498300.1"/>
    <property type="molecule type" value="Genomic_DNA"/>
</dbReference>